<proteinExistence type="predicted"/>
<evidence type="ECO:0000313" key="2">
    <source>
        <dbReference type="EMBL" id="KFK32662.1"/>
    </source>
</evidence>
<dbReference type="Gramene" id="KFK32662">
    <property type="protein sequence ID" value="KFK32662"/>
    <property type="gene ID" value="AALP_AA6G272200"/>
</dbReference>
<dbReference type="AlphaFoldDB" id="A0A087GS10"/>
<feature type="region of interest" description="Disordered" evidence="1">
    <location>
        <begin position="23"/>
        <end position="46"/>
    </location>
</feature>
<keyword evidence="3" id="KW-1185">Reference proteome</keyword>
<evidence type="ECO:0000313" key="3">
    <source>
        <dbReference type="Proteomes" id="UP000029120"/>
    </source>
</evidence>
<dbReference type="PANTHER" id="PTHR38221:SF1">
    <property type="entry name" value="OVULE PROTEIN"/>
    <property type="match status" value="1"/>
</dbReference>
<feature type="compositionally biased region" description="Low complexity" evidence="1">
    <location>
        <begin position="146"/>
        <end position="158"/>
    </location>
</feature>
<accession>A0A087GS10</accession>
<dbReference type="PANTHER" id="PTHR38221">
    <property type="entry name" value="BNAA04G14260D PROTEIN"/>
    <property type="match status" value="1"/>
</dbReference>
<feature type="compositionally biased region" description="Polar residues" evidence="1">
    <location>
        <begin position="88"/>
        <end position="100"/>
    </location>
</feature>
<protein>
    <submittedName>
        <fullName evidence="2">Uncharacterized protein</fullName>
    </submittedName>
</protein>
<name>A0A087GS10_ARAAL</name>
<dbReference type="eggNOG" id="ENOG502R1PG">
    <property type="taxonomic scope" value="Eukaryota"/>
</dbReference>
<evidence type="ECO:0000256" key="1">
    <source>
        <dbReference type="SAM" id="MobiDB-lite"/>
    </source>
</evidence>
<dbReference type="Proteomes" id="UP000029120">
    <property type="component" value="Chromosome 6"/>
</dbReference>
<feature type="compositionally biased region" description="Low complexity" evidence="1">
    <location>
        <begin position="120"/>
        <end position="129"/>
    </location>
</feature>
<sequence length="210" mass="22604">MAESIESDDSEFGSITSSQRSFLNHCPFANPHSLPPPKSSDTDSVNTEVVLGNPISTPIVQTPIISLSSPISHDSINGEVFRTPPENPSLSSAPNSQTRVRVSEMTPILNSETNRRSDSVDSPSSVTVDNVRVPIGRIRVLENQPSSSSSSGSATSEISISESLNRGGDETPIPFKDIIQALVRNNGEDGREKKQVSYVEILKQCGLKFP</sequence>
<dbReference type="OrthoDB" id="1106128at2759"/>
<dbReference type="EMBL" id="CM002874">
    <property type="protein sequence ID" value="KFK32662.1"/>
    <property type="molecule type" value="Genomic_DNA"/>
</dbReference>
<gene>
    <name evidence="2" type="ordered locus">AALP_Aa6g272200</name>
</gene>
<reference evidence="3" key="1">
    <citation type="journal article" date="2015" name="Nat. Plants">
        <title>Genome expansion of Arabis alpina linked with retrotransposition and reduced symmetric DNA methylation.</title>
        <authorList>
            <person name="Willing E.M."/>
            <person name="Rawat V."/>
            <person name="Mandakova T."/>
            <person name="Maumus F."/>
            <person name="James G.V."/>
            <person name="Nordstroem K.J."/>
            <person name="Becker C."/>
            <person name="Warthmann N."/>
            <person name="Chica C."/>
            <person name="Szarzynska B."/>
            <person name="Zytnicki M."/>
            <person name="Albani M.C."/>
            <person name="Kiefer C."/>
            <person name="Bergonzi S."/>
            <person name="Castaings L."/>
            <person name="Mateos J.L."/>
            <person name="Berns M.C."/>
            <person name="Bujdoso N."/>
            <person name="Piofczyk T."/>
            <person name="de Lorenzo L."/>
            <person name="Barrero-Sicilia C."/>
            <person name="Mateos I."/>
            <person name="Piednoel M."/>
            <person name="Hagmann J."/>
            <person name="Chen-Min-Tao R."/>
            <person name="Iglesias-Fernandez R."/>
            <person name="Schuster S.C."/>
            <person name="Alonso-Blanco C."/>
            <person name="Roudier F."/>
            <person name="Carbonero P."/>
            <person name="Paz-Ares J."/>
            <person name="Davis S.J."/>
            <person name="Pecinka A."/>
            <person name="Quesneville H."/>
            <person name="Colot V."/>
            <person name="Lysak M.A."/>
            <person name="Weigel D."/>
            <person name="Coupland G."/>
            <person name="Schneeberger K."/>
        </authorList>
    </citation>
    <scope>NUCLEOTIDE SEQUENCE [LARGE SCALE GENOMIC DNA]</scope>
    <source>
        <strain evidence="3">cv. Pajares</strain>
    </source>
</reference>
<feature type="region of interest" description="Disordered" evidence="1">
    <location>
        <begin position="76"/>
        <end position="158"/>
    </location>
</feature>
<organism evidence="2 3">
    <name type="scientific">Arabis alpina</name>
    <name type="common">Alpine rock-cress</name>
    <dbReference type="NCBI Taxonomy" id="50452"/>
    <lineage>
        <taxon>Eukaryota</taxon>
        <taxon>Viridiplantae</taxon>
        <taxon>Streptophyta</taxon>
        <taxon>Embryophyta</taxon>
        <taxon>Tracheophyta</taxon>
        <taxon>Spermatophyta</taxon>
        <taxon>Magnoliopsida</taxon>
        <taxon>eudicotyledons</taxon>
        <taxon>Gunneridae</taxon>
        <taxon>Pentapetalae</taxon>
        <taxon>rosids</taxon>
        <taxon>malvids</taxon>
        <taxon>Brassicales</taxon>
        <taxon>Brassicaceae</taxon>
        <taxon>Arabideae</taxon>
        <taxon>Arabis</taxon>
    </lineage>
</organism>
<dbReference type="OMA" id="NNCPFAD"/>